<name>A0A644X9N6_9ZZZZ</name>
<comment type="caution">
    <text evidence="2">The sequence shown here is derived from an EMBL/GenBank/DDBJ whole genome shotgun (WGS) entry which is preliminary data.</text>
</comment>
<evidence type="ECO:0000313" key="2">
    <source>
        <dbReference type="EMBL" id="MPM12906.1"/>
    </source>
</evidence>
<dbReference type="Pfam" id="PF08241">
    <property type="entry name" value="Methyltransf_11"/>
    <property type="match status" value="1"/>
</dbReference>
<gene>
    <name evidence="2" type="ORF">SDC9_59261</name>
</gene>
<proteinExistence type="predicted"/>
<dbReference type="EMBL" id="VSSQ01002037">
    <property type="protein sequence ID" value="MPM12906.1"/>
    <property type="molecule type" value="Genomic_DNA"/>
</dbReference>
<dbReference type="AlphaFoldDB" id="A0A644X9N6"/>
<feature type="domain" description="Methyltransferase type 11" evidence="1">
    <location>
        <begin position="5"/>
        <end position="90"/>
    </location>
</feature>
<dbReference type="Gene3D" id="3.40.50.150">
    <property type="entry name" value="Vaccinia Virus protein VP39"/>
    <property type="match status" value="1"/>
</dbReference>
<dbReference type="InterPro" id="IPR029063">
    <property type="entry name" value="SAM-dependent_MTases_sf"/>
</dbReference>
<dbReference type="SUPFAM" id="SSF53335">
    <property type="entry name" value="S-adenosyl-L-methionine-dependent methyltransferases"/>
    <property type="match status" value="1"/>
</dbReference>
<reference evidence="2" key="1">
    <citation type="submission" date="2019-08" db="EMBL/GenBank/DDBJ databases">
        <authorList>
            <person name="Kucharzyk K."/>
            <person name="Murdoch R.W."/>
            <person name="Higgins S."/>
            <person name="Loffler F."/>
        </authorList>
    </citation>
    <scope>NUCLEOTIDE SEQUENCE</scope>
</reference>
<accession>A0A644X9N6</accession>
<dbReference type="CDD" id="cd02440">
    <property type="entry name" value="AdoMet_MTases"/>
    <property type="match status" value="1"/>
</dbReference>
<sequence>MSVRLAKALGCRVKGMDILPEFIEYAGIKAIEYSVDTLCTFEVSDINKAVLIEKGYDVVIFGAVGDVLGTSEEALRKLKGTVKAGGYILIDGTYGDTLCNDGYATREQWLSFISNAGMLLLKKSL</sequence>
<evidence type="ECO:0000259" key="1">
    <source>
        <dbReference type="Pfam" id="PF08241"/>
    </source>
</evidence>
<dbReference type="GO" id="GO:0008757">
    <property type="term" value="F:S-adenosylmethionine-dependent methyltransferase activity"/>
    <property type="evidence" value="ECO:0007669"/>
    <property type="project" value="InterPro"/>
</dbReference>
<organism evidence="2">
    <name type="scientific">bioreactor metagenome</name>
    <dbReference type="NCBI Taxonomy" id="1076179"/>
    <lineage>
        <taxon>unclassified sequences</taxon>
        <taxon>metagenomes</taxon>
        <taxon>ecological metagenomes</taxon>
    </lineage>
</organism>
<protein>
    <recommendedName>
        <fullName evidence="1">Methyltransferase type 11 domain-containing protein</fullName>
    </recommendedName>
</protein>
<dbReference type="InterPro" id="IPR013216">
    <property type="entry name" value="Methyltransf_11"/>
</dbReference>